<evidence type="ECO:0000256" key="19">
    <source>
        <dbReference type="ARBA" id="ARBA00048679"/>
    </source>
</evidence>
<keyword evidence="23" id="KW-1185">Reference proteome</keyword>
<evidence type="ECO:0000256" key="9">
    <source>
        <dbReference type="ARBA" id="ARBA00022734"/>
    </source>
</evidence>
<evidence type="ECO:0000256" key="4">
    <source>
        <dbReference type="ARBA" id="ARBA00022527"/>
    </source>
</evidence>
<keyword evidence="15" id="KW-1015">Disulfide bond</keyword>
<dbReference type="InterPro" id="IPR017441">
    <property type="entry name" value="Protein_kinase_ATP_BS"/>
</dbReference>
<comment type="subcellular location">
    <subcellularLocation>
        <location evidence="1">Cell membrane</location>
        <topology evidence="1">Single-pass type I membrane protein</topology>
    </subcellularLocation>
</comment>
<feature type="domain" description="Protein kinase" evidence="21">
    <location>
        <begin position="46"/>
        <end position="179"/>
    </location>
</feature>
<evidence type="ECO:0000256" key="15">
    <source>
        <dbReference type="ARBA" id="ARBA00023157"/>
    </source>
</evidence>
<evidence type="ECO:0000259" key="21">
    <source>
        <dbReference type="PROSITE" id="PS50011"/>
    </source>
</evidence>
<dbReference type="Proteomes" id="UP001180020">
    <property type="component" value="Unassembled WGS sequence"/>
</dbReference>
<evidence type="ECO:0000256" key="11">
    <source>
        <dbReference type="ARBA" id="ARBA00022777"/>
    </source>
</evidence>
<evidence type="ECO:0000313" key="23">
    <source>
        <dbReference type="Proteomes" id="UP001180020"/>
    </source>
</evidence>
<evidence type="ECO:0000256" key="13">
    <source>
        <dbReference type="ARBA" id="ARBA00022989"/>
    </source>
</evidence>
<name>A0AAV9C2M6_ACOCL</name>
<reference evidence="22" key="2">
    <citation type="submission" date="2023-06" db="EMBL/GenBank/DDBJ databases">
        <authorList>
            <person name="Ma L."/>
            <person name="Liu K.-W."/>
            <person name="Li Z."/>
            <person name="Hsiao Y.-Y."/>
            <person name="Qi Y."/>
            <person name="Fu T."/>
            <person name="Tang G."/>
            <person name="Zhang D."/>
            <person name="Sun W.-H."/>
            <person name="Liu D.-K."/>
            <person name="Li Y."/>
            <person name="Chen G.-Z."/>
            <person name="Liu X.-D."/>
            <person name="Liao X.-Y."/>
            <person name="Jiang Y.-T."/>
            <person name="Yu X."/>
            <person name="Hao Y."/>
            <person name="Huang J."/>
            <person name="Zhao X.-W."/>
            <person name="Ke S."/>
            <person name="Chen Y.-Y."/>
            <person name="Wu W.-L."/>
            <person name="Hsu J.-L."/>
            <person name="Lin Y.-F."/>
            <person name="Huang M.-D."/>
            <person name="Li C.-Y."/>
            <person name="Huang L."/>
            <person name="Wang Z.-W."/>
            <person name="Zhao X."/>
            <person name="Zhong W.-Y."/>
            <person name="Peng D.-H."/>
            <person name="Ahmad S."/>
            <person name="Lan S."/>
            <person name="Zhang J.-S."/>
            <person name="Tsai W.-C."/>
            <person name="Van De Peer Y."/>
            <person name="Liu Z.-J."/>
        </authorList>
    </citation>
    <scope>NUCLEOTIDE SEQUENCE</scope>
    <source>
        <strain evidence="22">CP</strain>
        <tissue evidence="22">Leaves</tissue>
    </source>
</reference>
<accession>A0AAV9C2M6</accession>
<keyword evidence="10 20" id="KW-0547">Nucleotide-binding</keyword>
<evidence type="ECO:0000256" key="17">
    <source>
        <dbReference type="ARBA" id="ARBA00023180"/>
    </source>
</evidence>
<dbReference type="EC" id="2.7.11.1" evidence="2"/>
<dbReference type="GO" id="GO:0005886">
    <property type="term" value="C:plasma membrane"/>
    <property type="evidence" value="ECO:0007669"/>
    <property type="project" value="UniProtKB-SubCell"/>
</dbReference>
<protein>
    <recommendedName>
        <fullName evidence="2">non-specific serine/threonine protein kinase</fullName>
        <ecNumber evidence="2">2.7.11.1</ecNumber>
    </recommendedName>
</protein>
<keyword evidence="8" id="KW-0732">Signal</keyword>
<keyword evidence="11 22" id="KW-0418">Kinase</keyword>
<keyword evidence="4" id="KW-0723">Serine/threonine-protein kinase</keyword>
<sequence>MARWVFEERERKHRKRRKEEGEVGTLELSENSLSTFKYRDLEHVTKNFSERLGKGGFGSVYKGAFPDSTVVAVKKLEGSSQGEKQFRTEILAMGLKQHMNLVRLRGFCCQGSTRLLVYDYMPNGSLETHLFKNPSNRLDWKTRCITVNGIFEIKPNLCNKKTPLPSVETFHATIRFAVN</sequence>
<comment type="caution">
    <text evidence="22">The sequence shown here is derived from an EMBL/GenBank/DDBJ whole genome shotgun (WGS) entry which is preliminary data.</text>
</comment>
<dbReference type="PANTHER" id="PTHR47974">
    <property type="entry name" value="OS07G0415500 PROTEIN"/>
    <property type="match status" value="1"/>
</dbReference>
<keyword evidence="5" id="KW-0597">Phosphoprotein</keyword>
<evidence type="ECO:0000256" key="8">
    <source>
        <dbReference type="ARBA" id="ARBA00022729"/>
    </source>
</evidence>
<dbReference type="Gene3D" id="3.30.200.20">
    <property type="entry name" value="Phosphorylase Kinase, domain 1"/>
    <property type="match status" value="1"/>
</dbReference>
<keyword evidence="12 20" id="KW-0067">ATP-binding</keyword>
<dbReference type="SMART" id="SM00219">
    <property type="entry name" value="TyrKc"/>
    <property type="match status" value="1"/>
</dbReference>
<proteinExistence type="predicted"/>
<evidence type="ECO:0000256" key="20">
    <source>
        <dbReference type="PROSITE-ProRule" id="PRU10141"/>
    </source>
</evidence>
<evidence type="ECO:0000313" key="22">
    <source>
        <dbReference type="EMBL" id="KAK1283140.1"/>
    </source>
</evidence>
<evidence type="ECO:0000256" key="6">
    <source>
        <dbReference type="ARBA" id="ARBA00022679"/>
    </source>
</evidence>
<evidence type="ECO:0000256" key="7">
    <source>
        <dbReference type="ARBA" id="ARBA00022692"/>
    </source>
</evidence>
<gene>
    <name evidence="22" type="ORF">QJS10_CPB21g00770</name>
</gene>
<dbReference type="InterPro" id="IPR020635">
    <property type="entry name" value="Tyr_kinase_cat_dom"/>
</dbReference>
<dbReference type="GO" id="GO:0005524">
    <property type="term" value="F:ATP binding"/>
    <property type="evidence" value="ECO:0007669"/>
    <property type="project" value="UniProtKB-UniRule"/>
</dbReference>
<dbReference type="InterPro" id="IPR000719">
    <property type="entry name" value="Prot_kinase_dom"/>
</dbReference>
<keyword evidence="9" id="KW-0430">Lectin</keyword>
<keyword evidence="17" id="KW-0325">Glycoprotein</keyword>
<evidence type="ECO:0000256" key="3">
    <source>
        <dbReference type="ARBA" id="ARBA00022475"/>
    </source>
</evidence>
<evidence type="ECO:0000256" key="10">
    <source>
        <dbReference type="ARBA" id="ARBA00022741"/>
    </source>
</evidence>
<dbReference type="InterPro" id="IPR011009">
    <property type="entry name" value="Kinase-like_dom_sf"/>
</dbReference>
<dbReference type="GO" id="GO:0004674">
    <property type="term" value="F:protein serine/threonine kinase activity"/>
    <property type="evidence" value="ECO:0007669"/>
    <property type="project" value="UniProtKB-KW"/>
</dbReference>
<dbReference type="PANTHER" id="PTHR47974:SF19">
    <property type="entry name" value="RECEPTOR-LIKE SERINE_THREONINE-PROTEIN KINASE"/>
    <property type="match status" value="1"/>
</dbReference>
<dbReference type="PROSITE" id="PS50011">
    <property type="entry name" value="PROTEIN_KINASE_DOM"/>
    <property type="match status" value="1"/>
</dbReference>
<evidence type="ECO:0000256" key="5">
    <source>
        <dbReference type="ARBA" id="ARBA00022553"/>
    </source>
</evidence>
<dbReference type="InterPro" id="IPR001245">
    <property type="entry name" value="Ser-Thr/Tyr_kinase_cat_dom"/>
</dbReference>
<reference evidence="22" key="1">
    <citation type="journal article" date="2023" name="Nat. Commun.">
        <title>Diploid and tetraploid genomes of Acorus and the evolution of monocots.</title>
        <authorList>
            <person name="Ma L."/>
            <person name="Liu K.W."/>
            <person name="Li Z."/>
            <person name="Hsiao Y.Y."/>
            <person name="Qi Y."/>
            <person name="Fu T."/>
            <person name="Tang G.D."/>
            <person name="Zhang D."/>
            <person name="Sun W.H."/>
            <person name="Liu D.K."/>
            <person name="Li Y."/>
            <person name="Chen G.Z."/>
            <person name="Liu X.D."/>
            <person name="Liao X.Y."/>
            <person name="Jiang Y.T."/>
            <person name="Yu X."/>
            <person name="Hao Y."/>
            <person name="Huang J."/>
            <person name="Zhao X.W."/>
            <person name="Ke S."/>
            <person name="Chen Y.Y."/>
            <person name="Wu W.L."/>
            <person name="Hsu J.L."/>
            <person name="Lin Y.F."/>
            <person name="Huang M.D."/>
            <person name="Li C.Y."/>
            <person name="Huang L."/>
            <person name="Wang Z.W."/>
            <person name="Zhao X."/>
            <person name="Zhong W.Y."/>
            <person name="Peng D.H."/>
            <person name="Ahmad S."/>
            <person name="Lan S."/>
            <person name="Zhang J.S."/>
            <person name="Tsai W.C."/>
            <person name="Van de Peer Y."/>
            <person name="Liu Z.J."/>
        </authorList>
    </citation>
    <scope>NUCLEOTIDE SEQUENCE</scope>
    <source>
        <strain evidence="22">CP</strain>
    </source>
</reference>
<keyword evidence="14" id="KW-0472">Membrane</keyword>
<keyword evidence="7" id="KW-0812">Transmembrane</keyword>
<dbReference type="GO" id="GO:0004713">
    <property type="term" value="F:protein tyrosine kinase activity"/>
    <property type="evidence" value="ECO:0007669"/>
    <property type="project" value="InterPro"/>
</dbReference>
<evidence type="ECO:0000256" key="14">
    <source>
        <dbReference type="ARBA" id="ARBA00023136"/>
    </source>
</evidence>
<keyword evidence="16" id="KW-0675">Receptor</keyword>
<evidence type="ECO:0000256" key="12">
    <source>
        <dbReference type="ARBA" id="ARBA00022840"/>
    </source>
</evidence>
<comment type="catalytic activity">
    <reaction evidence="18">
        <text>L-threonyl-[protein] + ATP = O-phospho-L-threonyl-[protein] + ADP + H(+)</text>
        <dbReference type="Rhea" id="RHEA:46608"/>
        <dbReference type="Rhea" id="RHEA-COMP:11060"/>
        <dbReference type="Rhea" id="RHEA-COMP:11605"/>
        <dbReference type="ChEBI" id="CHEBI:15378"/>
        <dbReference type="ChEBI" id="CHEBI:30013"/>
        <dbReference type="ChEBI" id="CHEBI:30616"/>
        <dbReference type="ChEBI" id="CHEBI:61977"/>
        <dbReference type="ChEBI" id="CHEBI:456216"/>
        <dbReference type="EC" id="2.7.11.1"/>
    </reaction>
</comment>
<comment type="catalytic activity">
    <reaction evidence="19">
        <text>L-seryl-[protein] + ATP = O-phospho-L-seryl-[protein] + ADP + H(+)</text>
        <dbReference type="Rhea" id="RHEA:17989"/>
        <dbReference type="Rhea" id="RHEA-COMP:9863"/>
        <dbReference type="Rhea" id="RHEA-COMP:11604"/>
        <dbReference type="ChEBI" id="CHEBI:15378"/>
        <dbReference type="ChEBI" id="CHEBI:29999"/>
        <dbReference type="ChEBI" id="CHEBI:30616"/>
        <dbReference type="ChEBI" id="CHEBI:83421"/>
        <dbReference type="ChEBI" id="CHEBI:456216"/>
        <dbReference type="EC" id="2.7.11.1"/>
    </reaction>
</comment>
<keyword evidence="3" id="KW-1003">Cell membrane</keyword>
<dbReference type="AlphaFoldDB" id="A0AAV9C2M6"/>
<keyword evidence="6" id="KW-0808">Transferase</keyword>
<evidence type="ECO:0000256" key="16">
    <source>
        <dbReference type="ARBA" id="ARBA00023170"/>
    </source>
</evidence>
<feature type="binding site" evidence="20">
    <location>
        <position position="75"/>
    </location>
    <ligand>
        <name>ATP</name>
        <dbReference type="ChEBI" id="CHEBI:30616"/>
    </ligand>
</feature>
<dbReference type="Pfam" id="PF07714">
    <property type="entry name" value="PK_Tyr_Ser-Thr"/>
    <property type="match status" value="1"/>
</dbReference>
<evidence type="ECO:0000256" key="2">
    <source>
        <dbReference type="ARBA" id="ARBA00012513"/>
    </source>
</evidence>
<evidence type="ECO:0000256" key="1">
    <source>
        <dbReference type="ARBA" id="ARBA00004251"/>
    </source>
</evidence>
<dbReference type="PROSITE" id="PS00107">
    <property type="entry name" value="PROTEIN_KINASE_ATP"/>
    <property type="match status" value="1"/>
</dbReference>
<dbReference type="GO" id="GO:0030246">
    <property type="term" value="F:carbohydrate binding"/>
    <property type="evidence" value="ECO:0007669"/>
    <property type="project" value="UniProtKB-KW"/>
</dbReference>
<dbReference type="EMBL" id="JAUJYO010000021">
    <property type="protein sequence ID" value="KAK1283140.1"/>
    <property type="molecule type" value="Genomic_DNA"/>
</dbReference>
<dbReference type="FunFam" id="3.30.200.20:FF:000370">
    <property type="entry name" value="Receptor-like protein kinase 4"/>
    <property type="match status" value="1"/>
</dbReference>
<evidence type="ECO:0000256" key="18">
    <source>
        <dbReference type="ARBA" id="ARBA00047899"/>
    </source>
</evidence>
<keyword evidence="13" id="KW-1133">Transmembrane helix</keyword>
<dbReference type="SUPFAM" id="SSF56112">
    <property type="entry name" value="Protein kinase-like (PK-like)"/>
    <property type="match status" value="1"/>
</dbReference>
<organism evidence="22 23">
    <name type="scientific">Acorus calamus</name>
    <name type="common">Sweet flag</name>
    <dbReference type="NCBI Taxonomy" id="4465"/>
    <lineage>
        <taxon>Eukaryota</taxon>
        <taxon>Viridiplantae</taxon>
        <taxon>Streptophyta</taxon>
        <taxon>Embryophyta</taxon>
        <taxon>Tracheophyta</taxon>
        <taxon>Spermatophyta</taxon>
        <taxon>Magnoliopsida</taxon>
        <taxon>Liliopsida</taxon>
        <taxon>Acoraceae</taxon>
        <taxon>Acorus</taxon>
    </lineage>
</organism>